<protein>
    <recommendedName>
        <fullName evidence="8">Major facilitator superfamily (MFS) profile domain-containing protein</fullName>
    </recommendedName>
</protein>
<dbReference type="PROSITE" id="PS50850">
    <property type="entry name" value="MFS"/>
    <property type="match status" value="1"/>
</dbReference>
<feature type="transmembrane region" description="Helical" evidence="7">
    <location>
        <begin position="428"/>
        <end position="448"/>
    </location>
</feature>
<comment type="caution">
    <text evidence="9">The sequence shown here is derived from an EMBL/GenBank/DDBJ whole genome shotgun (WGS) entry which is preliminary data.</text>
</comment>
<proteinExistence type="inferred from homology"/>
<evidence type="ECO:0000256" key="4">
    <source>
        <dbReference type="ARBA" id="ARBA00022989"/>
    </source>
</evidence>
<dbReference type="InterPro" id="IPR011701">
    <property type="entry name" value="MFS"/>
</dbReference>
<dbReference type="InterPro" id="IPR044770">
    <property type="entry name" value="MFS_spinster-like"/>
</dbReference>
<dbReference type="GO" id="GO:0022857">
    <property type="term" value="F:transmembrane transporter activity"/>
    <property type="evidence" value="ECO:0007669"/>
    <property type="project" value="InterPro"/>
</dbReference>
<dbReference type="STRING" id="34508.A0A4U5P090"/>
<dbReference type="InterPro" id="IPR036259">
    <property type="entry name" value="MFS_trans_sf"/>
</dbReference>
<feature type="transmembrane region" description="Helical" evidence="7">
    <location>
        <begin position="94"/>
        <end position="114"/>
    </location>
</feature>
<name>A0A4U5P090_STECR</name>
<dbReference type="SUPFAM" id="SSF103473">
    <property type="entry name" value="MFS general substrate transporter"/>
    <property type="match status" value="1"/>
</dbReference>
<dbReference type="PANTHER" id="PTHR23505">
    <property type="entry name" value="SPINSTER"/>
    <property type="match status" value="1"/>
</dbReference>
<gene>
    <name evidence="9" type="ORF">L596_013253</name>
</gene>
<dbReference type="PANTHER" id="PTHR23505:SF88">
    <property type="entry name" value="MAJOR FACILITATOR SUPERFAMILY (MFS) PROFILE DOMAIN-CONTAINING PROTEIN"/>
    <property type="match status" value="1"/>
</dbReference>
<feature type="transmembrane region" description="Helical" evidence="7">
    <location>
        <begin position="468"/>
        <end position="487"/>
    </location>
</feature>
<keyword evidence="5 7" id="KW-0472">Membrane</keyword>
<evidence type="ECO:0000313" key="10">
    <source>
        <dbReference type="Proteomes" id="UP000298663"/>
    </source>
</evidence>
<comment type="similarity">
    <text evidence="6">Belongs to the major facilitator superfamily. Spinster (TC 2.A.1.49) family.</text>
</comment>
<evidence type="ECO:0000256" key="2">
    <source>
        <dbReference type="ARBA" id="ARBA00022448"/>
    </source>
</evidence>
<feature type="transmembrane region" description="Helical" evidence="7">
    <location>
        <begin position="322"/>
        <end position="343"/>
    </location>
</feature>
<dbReference type="GO" id="GO:0016020">
    <property type="term" value="C:membrane"/>
    <property type="evidence" value="ECO:0007669"/>
    <property type="project" value="UniProtKB-SubCell"/>
</dbReference>
<dbReference type="Gene3D" id="1.20.1250.20">
    <property type="entry name" value="MFS general substrate transporter like domains"/>
    <property type="match status" value="1"/>
</dbReference>
<feature type="transmembrane region" description="Helical" evidence="7">
    <location>
        <begin position="389"/>
        <end position="408"/>
    </location>
</feature>
<evidence type="ECO:0000256" key="6">
    <source>
        <dbReference type="ARBA" id="ARBA00024338"/>
    </source>
</evidence>
<evidence type="ECO:0000256" key="7">
    <source>
        <dbReference type="SAM" id="Phobius"/>
    </source>
</evidence>
<evidence type="ECO:0000259" key="8">
    <source>
        <dbReference type="PROSITE" id="PS50850"/>
    </source>
</evidence>
<feature type="transmembrane region" description="Helical" evidence="7">
    <location>
        <begin position="121"/>
        <end position="140"/>
    </location>
</feature>
<feature type="transmembrane region" description="Helical" evidence="7">
    <location>
        <begin position="146"/>
        <end position="170"/>
    </location>
</feature>
<feature type="transmembrane region" description="Helical" evidence="7">
    <location>
        <begin position="271"/>
        <end position="292"/>
    </location>
</feature>
<accession>A0A4U5P090</accession>
<comment type="subcellular location">
    <subcellularLocation>
        <location evidence="1">Membrane</location>
        <topology evidence="1">Multi-pass membrane protein</topology>
    </subcellularLocation>
</comment>
<feature type="transmembrane region" description="Helical" evidence="7">
    <location>
        <begin position="211"/>
        <end position="233"/>
    </location>
</feature>
<sequence>MDGNPNGAFDSSSVSTSEYCETMHRKVSYGSTTPVQSQQKTSRSQLMAVSIREYVCIGVLFLINLLNYMDRYTLSAVLTQVQKFFHIGDAEAGLLQTVFIVFYMVFAPLCGFLGDRYNRKWIMTVGIAVWVAAVVASSFVPHQHFIIFLLLRGVVGIGEASYVIIAPTIISDLFSKTVRSRVLMFFYFAIPLGSGLGYIVGSYVASAFGAWYWGLRVTPVVGFVCLLLIVFVIQEPERGAADKADGAKNACDQAPSTYFEDLKEIVQVKSYLTSTVGYIAVVFATGTLSWWAPTAIQHSAAAREGLNSTALLSDSEKNHVSLVFGALTVAGGIIGVLVGAIWAEWWKRGKFCFRKIQTYRADALVCGIGSLLAIPFLFSGFYMVKQIPALSWVLFFFCVTFLCLNWSVNVDMLMYIVTPKRRSVANSWQILMSHLFGDASGPYIIGLISDALRKGVTTPEAHYDSLVLAFYLPNGLLIIGFIFYMIAAKTVVQDKARVDVIIGKTDTNAKYKNKNEVDFYNGKDSGLDNGTFQDDC</sequence>
<evidence type="ECO:0000256" key="3">
    <source>
        <dbReference type="ARBA" id="ARBA00022692"/>
    </source>
</evidence>
<feature type="domain" description="Major facilitator superfamily (MFS) profile" evidence="8">
    <location>
        <begin position="56"/>
        <end position="492"/>
    </location>
</feature>
<reference evidence="9 10" key="1">
    <citation type="journal article" date="2015" name="Genome Biol.">
        <title>Comparative genomics of Steinernema reveals deeply conserved gene regulatory networks.</title>
        <authorList>
            <person name="Dillman A.R."/>
            <person name="Macchietto M."/>
            <person name="Porter C.F."/>
            <person name="Rogers A."/>
            <person name="Williams B."/>
            <person name="Antoshechkin I."/>
            <person name="Lee M.M."/>
            <person name="Goodwin Z."/>
            <person name="Lu X."/>
            <person name="Lewis E.E."/>
            <person name="Goodrich-Blair H."/>
            <person name="Stock S.P."/>
            <person name="Adams B.J."/>
            <person name="Sternberg P.W."/>
            <person name="Mortazavi A."/>
        </authorList>
    </citation>
    <scope>NUCLEOTIDE SEQUENCE [LARGE SCALE GENOMIC DNA]</scope>
    <source>
        <strain evidence="9 10">ALL</strain>
    </source>
</reference>
<dbReference type="Proteomes" id="UP000298663">
    <property type="component" value="Unassembled WGS sequence"/>
</dbReference>
<dbReference type="CDD" id="cd17328">
    <property type="entry name" value="MFS_spinster_like"/>
    <property type="match status" value="1"/>
</dbReference>
<feature type="transmembrane region" description="Helical" evidence="7">
    <location>
        <begin position="182"/>
        <end position="205"/>
    </location>
</feature>
<keyword evidence="10" id="KW-1185">Reference proteome</keyword>
<organism evidence="9 10">
    <name type="scientific">Steinernema carpocapsae</name>
    <name type="common">Entomopathogenic nematode</name>
    <dbReference type="NCBI Taxonomy" id="34508"/>
    <lineage>
        <taxon>Eukaryota</taxon>
        <taxon>Metazoa</taxon>
        <taxon>Ecdysozoa</taxon>
        <taxon>Nematoda</taxon>
        <taxon>Chromadorea</taxon>
        <taxon>Rhabditida</taxon>
        <taxon>Tylenchina</taxon>
        <taxon>Panagrolaimomorpha</taxon>
        <taxon>Strongyloidoidea</taxon>
        <taxon>Steinernematidae</taxon>
        <taxon>Steinernema</taxon>
    </lineage>
</organism>
<dbReference type="Pfam" id="PF07690">
    <property type="entry name" value="MFS_1"/>
    <property type="match status" value="1"/>
</dbReference>
<reference evidence="9 10" key="2">
    <citation type="journal article" date="2019" name="G3 (Bethesda)">
        <title>Hybrid Assembly of the Genome of the Entomopathogenic Nematode Steinernema carpocapsae Identifies the X-Chromosome.</title>
        <authorList>
            <person name="Serra L."/>
            <person name="Macchietto M."/>
            <person name="Macias-Munoz A."/>
            <person name="McGill C.J."/>
            <person name="Rodriguez I.M."/>
            <person name="Rodriguez B."/>
            <person name="Murad R."/>
            <person name="Mortazavi A."/>
        </authorList>
    </citation>
    <scope>NUCLEOTIDE SEQUENCE [LARGE SCALE GENOMIC DNA]</scope>
    <source>
        <strain evidence="9 10">ALL</strain>
    </source>
</reference>
<dbReference type="InterPro" id="IPR020846">
    <property type="entry name" value="MFS_dom"/>
</dbReference>
<evidence type="ECO:0000313" key="9">
    <source>
        <dbReference type="EMBL" id="TKR89101.1"/>
    </source>
</evidence>
<dbReference type="AlphaFoldDB" id="A0A4U5P090"/>
<dbReference type="EMBL" id="AZBU02000003">
    <property type="protein sequence ID" value="TKR89101.1"/>
    <property type="molecule type" value="Genomic_DNA"/>
</dbReference>
<feature type="transmembrane region" description="Helical" evidence="7">
    <location>
        <begin position="363"/>
        <end position="383"/>
    </location>
</feature>
<keyword evidence="4 7" id="KW-1133">Transmembrane helix</keyword>
<evidence type="ECO:0000256" key="5">
    <source>
        <dbReference type="ARBA" id="ARBA00023136"/>
    </source>
</evidence>
<evidence type="ECO:0000256" key="1">
    <source>
        <dbReference type="ARBA" id="ARBA00004141"/>
    </source>
</evidence>
<feature type="transmembrane region" description="Helical" evidence="7">
    <location>
        <begin position="46"/>
        <end position="66"/>
    </location>
</feature>
<dbReference type="OrthoDB" id="6770063at2759"/>
<keyword evidence="3 7" id="KW-0812">Transmembrane</keyword>
<keyword evidence="2" id="KW-0813">Transport</keyword>